<evidence type="ECO:0000313" key="2">
    <source>
        <dbReference type="EMBL" id="KAF2036643.1"/>
    </source>
</evidence>
<organism evidence="2 3">
    <name type="scientific">Setomelanomma holmii</name>
    <dbReference type="NCBI Taxonomy" id="210430"/>
    <lineage>
        <taxon>Eukaryota</taxon>
        <taxon>Fungi</taxon>
        <taxon>Dikarya</taxon>
        <taxon>Ascomycota</taxon>
        <taxon>Pezizomycotina</taxon>
        <taxon>Dothideomycetes</taxon>
        <taxon>Pleosporomycetidae</taxon>
        <taxon>Pleosporales</taxon>
        <taxon>Pleosporineae</taxon>
        <taxon>Phaeosphaeriaceae</taxon>
        <taxon>Setomelanomma</taxon>
    </lineage>
</organism>
<dbReference type="PANTHER" id="PTHR48100">
    <property type="entry name" value="BROAD-SPECIFICITY PHOSPHATASE YOR283W-RELATED"/>
    <property type="match status" value="1"/>
</dbReference>
<proteinExistence type="predicted"/>
<dbReference type="GO" id="GO:0016791">
    <property type="term" value="F:phosphatase activity"/>
    <property type="evidence" value="ECO:0007669"/>
    <property type="project" value="TreeGrafter"/>
</dbReference>
<dbReference type="EMBL" id="ML978154">
    <property type="protein sequence ID" value="KAF2036643.1"/>
    <property type="molecule type" value="Genomic_DNA"/>
</dbReference>
<dbReference type="InterPro" id="IPR013078">
    <property type="entry name" value="His_Pase_superF_clade-1"/>
</dbReference>
<feature type="compositionally biased region" description="Polar residues" evidence="1">
    <location>
        <begin position="42"/>
        <end position="55"/>
    </location>
</feature>
<dbReference type="OrthoDB" id="496981at2759"/>
<comment type="caution">
    <text evidence="2">The sequence shown here is derived from an EMBL/GenBank/DDBJ whole genome shotgun (WGS) entry which is preliminary data.</text>
</comment>
<evidence type="ECO:0000256" key="1">
    <source>
        <dbReference type="SAM" id="MobiDB-lite"/>
    </source>
</evidence>
<protein>
    <submittedName>
        <fullName evidence="2">Phosphoglycerate mutase-like protein</fullName>
    </submittedName>
</protein>
<name>A0A9P4HLT2_9PLEO</name>
<dbReference type="PANTHER" id="PTHR48100:SF1">
    <property type="entry name" value="HISTIDINE PHOSPHATASE FAMILY PROTEIN-RELATED"/>
    <property type="match status" value="1"/>
</dbReference>
<dbReference type="Proteomes" id="UP000799777">
    <property type="component" value="Unassembled WGS sequence"/>
</dbReference>
<keyword evidence="3" id="KW-1185">Reference proteome</keyword>
<dbReference type="SMART" id="SM00855">
    <property type="entry name" value="PGAM"/>
    <property type="match status" value="1"/>
</dbReference>
<dbReference type="CDD" id="cd07067">
    <property type="entry name" value="HP_PGM_like"/>
    <property type="match status" value="1"/>
</dbReference>
<dbReference type="Pfam" id="PF00300">
    <property type="entry name" value="His_Phos_1"/>
    <property type="match status" value="1"/>
</dbReference>
<gene>
    <name evidence="2" type="ORF">EK21DRAFT_51550</name>
</gene>
<feature type="region of interest" description="Disordered" evidence="1">
    <location>
        <begin position="36"/>
        <end position="55"/>
    </location>
</feature>
<evidence type="ECO:0000313" key="3">
    <source>
        <dbReference type="Proteomes" id="UP000799777"/>
    </source>
</evidence>
<sequence length="307" mass="35293">MVDHWQLTAQRGYFSHDNDPESWDFRATTQPDLGLYDLTLPSDDNTPSEDNQSTISPTNAKWARFLHHVEHLNNEDPKNKMYKMFYLIRHGQGVHNVKEAEVGRLEWNRHWSKLPGDSTKIWLDAELTILGEQQAKDIARFCQHEKLPAPQSIYSSPLRRALRTTQLAFAPFLSTNSTTSTPSTPCTVPIIKEKLRETNGVHTCDQRSPKSWIARNYPSFRIEDEFIEDDELWDADRREAFEEHMERSRQLLNEIFESDENRSIALVAHTGSIRAIFAATGWKKVPVATGSVYPLLVCRSRVAVSSE</sequence>
<accession>A0A9P4HLT2</accession>
<dbReference type="GO" id="GO:0005737">
    <property type="term" value="C:cytoplasm"/>
    <property type="evidence" value="ECO:0007669"/>
    <property type="project" value="TreeGrafter"/>
</dbReference>
<dbReference type="Gene3D" id="3.40.50.1240">
    <property type="entry name" value="Phosphoglycerate mutase-like"/>
    <property type="match status" value="1"/>
</dbReference>
<dbReference type="InterPro" id="IPR029033">
    <property type="entry name" value="His_PPase_superfam"/>
</dbReference>
<dbReference type="SUPFAM" id="SSF53254">
    <property type="entry name" value="Phosphoglycerate mutase-like"/>
    <property type="match status" value="1"/>
</dbReference>
<dbReference type="InterPro" id="IPR050275">
    <property type="entry name" value="PGM_Phosphatase"/>
</dbReference>
<dbReference type="AlphaFoldDB" id="A0A9P4HLT2"/>
<reference evidence="2" key="1">
    <citation type="journal article" date="2020" name="Stud. Mycol.">
        <title>101 Dothideomycetes genomes: a test case for predicting lifestyles and emergence of pathogens.</title>
        <authorList>
            <person name="Haridas S."/>
            <person name="Albert R."/>
            <person name="Binder M."/>
            <person name="Bloem J."/>
            <person name="Labutti K."/>
            <person name="Salamov A."/>
            <person name="Andreopoulos B."/>
            <person name="Baker S."/>
            <person name="Barry K."/>
            <person name="Bills G."/>
            <person name="Bluhm B."/>
            <person name="Cannon C."/>
            <person name="Castanera R."/>
            <person name="Culley D."/>
            <person name="Daum C."/>
            <person name="Ezra D."/>
            <person name="Gonzalez J."/>
            <person name="Henrissat B."/>
            <person name="Kuo A."/>
            <person name="Liang C."/>
            <person name="Lipzen A."/>
            <person name="Lutzoni F."/>
            <person name="Magnuson J."/>
            <person name="Mondo S."/>
            <person name="Nolan M."/>
            <person name="Ohm R."/>
            <person name="Pangilinan J."/>
            <person name="Park H.-J."/>
            <person name="Ramirez L."/>
            <person name="Alfaro M."/>
            <person name="Sun H."/>
            <person name="Tritt A."/>
            <person name="Yoshinaga Y."/>
            <person name="Zwiers L.-H."/>
            <person name="Turgeon B."/>
            <person name="Goodwin S."/>
            <person name="Spatafora J."/>
            <person name="Crous P."/>
            <person name="Grigoriev I."/>
        </authorList>
    </citation>
    <scope>NUCLEOTIDE SEQUENCE</scope>
    <source>
        <strain evidence="2">CBS 110217</strain>
    </source>
</reference>